<reference evidence="4" key="1">
    <citation type="journal article" date="2019" name="Int. J. Syst. Evol. Microbiol.">
        <title>The Global Catalogue of Microorganisms (GCM) 10K type strain sequencing project: providing services to taxonomists for standard genome sequencing and annotation.</title>
        <authorList>
            <consortium name="The Broad Institute Genomics Platform"/>
            <consortium name="The Broad Institute Genome Sequencing Center for Infectious Disease"/>
            <person name="Wu L."/>
            <person name="Ma J."/>
        </authorList>
    </citation>
    <scope>NUCLEOTIDE SEQUENCE [LARGE SCALE GENOMIC DNA]</scope>
    <source>
        <strain evidence="4">JCM 17214</strain>
    </source>
</reference>
<feature type="transmembrane region" description="Helical" evidence="2">
    <location>
        <begin position="20"/>
        <end position="42"/>
    </location>
</feature>
<keyword evidence="2" id="KW-0472">Membrane</keyword>
<dbReference type="RefSeq" id="WP_345116907.1">
    <property type="nucleotide sequence ID" value="NZ_BAABDH010000108.1"/>
</dbReference>
<dbReference type="EMBL" id="BAABDH010000108">
    <property type="protein sequence ID" value="GAA3950414.1"/>
    <property type="molecule type" value="Genomic_DNA"/>
</dbReference>
<evidence type="ECO:0000256" key="2">
    <source>
        <dbReference type="SAM" id="Phobius"/>
    </source>
</evidence>
<evidence type="ECO:0000313" key="3">
    <source>
        <dbReference type="EMBL" id="GAA3950414.1"/>
    </source>
</evidence>
<organism evidence="3 4">
    <name type="scientific">Hymenobacter algoricola</name>
    <dbReference type="NCBI Taxonomy" id="486267"/>
    <lineage>
        <taxon>Bacteria</taxon>
        <taxon>Pseudomonadati</taxon>
        <taxon>Bacteroidota</taxon>
        <taxon>Cytophagia</taxon>
        <taxon>Cytophagales</taxon>
        <taxon>Hymenobacteraceae</taxon>
        <taxon>Hymenobacter</taxon>
    </lineage>
</organism>
<proteinExistence type="predicted"/>
<keyword evidence="4" id="KW-1185">Reference proteome</keyword>
<keyword evidence="2" id="KW-0812">Transmembrane</keyword>
<gene>
    <name evidence="3" type="ORF">GCM10022406_35330</name>
</gene>
<protein>
    <submittedName>
        <fullName evidence="3">Uncharacterized protein</fullName>
    </submittedName>
</protein>
<comment type="caution">
    <text evidence="3">The sequence shown here is derived from an EMBL/GenBank/DDBJ whole genome shotgun (WGS) entry which is preliminary data.</text>
</comment>
<feature type="region of interest" description="Disordered" evidence="1">
    <location>
        <begin position="47"/>
        <end position="69"/>
    </location>
</feature>
<name>A0ABP7NMM1_9BACT</name>
<feature type="compositionally biased region" description="Basic residues" evidence="1">
    <location>
        <begin position="52"/>
        <end position="62"/>
    </location>
</feature>
<dbReference type="Proteomes" id="UP001499909">
    <property type="component" value="Unassembled WGS sequence"/>
</dbReference>
<sequence length="69" mass="7423">MHAPAAVPLLRRLARGLAYGLFQAALGLAFAGHSAAGVWSPFRLGGEERQKIPTRPRRRARLHANPALG</sequence>
<keyword evidence="2" id="KW-1133">Transmembrane helix</keyword>
<evidence type="ECO:0000313" key="4">
    <source>
        <dbReference type="Proteomes" id="UP001499909"/>
    </source>
</evidence>
<evidence type="ECO:0000256" key="1">
    <source>
        <dbReference type="SAM" id="MobiDB-lite"/>
    </source>
</evidence>
<accession>A0ABP7NMM1</accession>